<evidence type="ECO:0000256" key="1">
    <source>
        <dbReference type="ARBA" id="ARBA00009580"/>
    </source>
</evidence>
<gene>
    <name evidence="2" type="ORF">J5Y06_00285</name>
</gene>
<dbReference type="PANTHER" id="PTHR31126">
    <property type="entry name" value="TYROSINE-PROTEIN PHOSPHATASE"/>
    <property type="match status" value="1"/>
</dbReference>
<organism evidence="2 3">
    <name type="scientific">Tianweitania sediminis</name>
    <dbReference type="NCBI Taxonomy" id="1502156"/>
    <lineage>
        <taxon>Bacteria</taxon>
        <taxon>Pseudomonadati</taxon>
        <taxon>Pseudomonadota</taxon>
        <taxon>Alphaproteobacteria</taxon>
        <taxon>Hyphomicrobiales</taxon>
        <taxon>Phyllobacteriaceae</taxon>
        <taxon>Tianweitania</taxon>
    </lineage>
</organism>
<comment type="caution">
    <text evidence="2">The sequence shown here is derived from an EMBL/GenBank/DDBJ whole genome shotgun (WGS) entry which is preliminary data.</text>
</comment>
<keyword evidence="3" id="KW-1185">Reference proteome</keyword>
<dbReference type="InterPro" id="IPR029021">
    <property type="entry name" value="Prot-tyrosine_phosphatase-like"/>
</dbReference>
<dbReference type="Gene3D" id="3.90.190.10">
    <property type="entry name" value="Protein tyrosine phosphatase superfamily"/>
    <property type="match status" value="1"/>
</dbReference>
<comment type="similarity">
    <text evidence="1">Belongs to the protein-tyrosine phosphatase family.</text>
</comment>
<name>A0A8J7UHU8_9HYPH</name>
<dbReference type="GO" id="GO:0004721">
    <property type="term" value="F:phosphoprotein phosphatase activity"/>
    <property type="evidence" value="ECO:0007669"/>
    <property type="project" value="InterPro"/>
</dbReference>
<dbReference type="Proteomes" id="UP000666240">
    <property type="component" value="Unassembled WGS sequence"/>
</dbReference>
<dbReference type="AlphaFoldDB" id="A0A8J7UHU8"/>
<dbReference type="RefSeq" id="WP_209333127.1">
    <property type="nucleotide sequence ID" value="NZ_JAGIYY010000001.1"/>
</dbReference>
<evidence type="ECO:0000313" key="3">
    <source>
        <dbReference type="Proteomes" id="UP000666240"/>
    </source>
</evidence>
<proteinExistence type="inferred from homology"/>
<evidence type="ECO:0000313" key="2">
    <source>
        <dbReference type="EMBL" id="MBP0437085.1"/>
    </source>
</evidence>
<protein>
    <submittedName>
        <fullName evidence="2">Tyrosine-protein phosphatase</fullName>
    </submittedName>
</protein>
<reference evidence="2" key="1">
    <citation type="submission" date="2021-03" db="EMBL/GenBank/DDBJ databases">
        <title>Genome sequencing and assembly of Tianweitania sediminis.</title>
        <authorList>
            <person name="Chhetri G."/>
        </authorList>
    </citation>
    <scope>NUCLEOTIDE SEQUENCE</scope>
    <source>
        <strain evidence="2">Z8</strain>
    </source>
</reference>
<dbReference type="InterPro" id="IPR026893">
    <property type="entry name" value="Tyr/Ser_Pase_IphP-type"/>
</dbReference>
<sequence length="241" mass="25952">MTAGERHIRLKGAHNVRDLGGYLTPSGDPVPWRTFLRADALHDLDPEDVQTLLGLGLKTVIDLRSDAEIRHQPSAFADHGTVRYHHVSLFDGLAPFAEMYDEGFDLSVRYVAAIGACRPALLSVAQIIAQAEDGAILFNCTAGKDRTGIVAAMLLSLAGVAKEEIATDYGLTAELAAPLMQKLRLQAVARGLDEAQATVLLSSEPAAMLAFLEHMDATYGGFQSYLGSYSQDVSARLVGRR</sequence>
<dbReference type="Pfam" id="PF13350">
    <property type="entry name" value="Y_phosphatase3"/>
    <property type="match status" value="1"/>
</dbReference>
<accession>A0A8J7UHU8</accession>
<dbReference type="SUPFAM" id="SSF52799">
    <property type="entry name" value="(Phosphotyrosine protein) phosphatases II"/>
    <property type="match status" value="1"/>
</dbReference>
<dbReference type="PANTHER" id="PTHR31126:SF1">
    <property type="entry name" value="TYROSINE SPECIFIC PROTEIN PHOSPHATASES DOMAIN-CONTAINING PROTEIN"/>
    <property type="match status" value="1"/>
</dbReference>
<dbReference type="EMBL" id="JAGIYY010000001">
    <property type="protein sequence ID" value="MBP0437085.1"/>
    <property type="molecule type" value="Genomic_DNA"/>
</dbReference>